<keyword evidence="3" id="KW-1185">Reference proteome</keyword>
<dbReference type="RefSeq" id="WP_377245901.1">
    <property type="nucleotide sequence ID" value="NZ_JBHLXP010000004.1"/>
</dbReference>
<keyword evidence="1" id="KW-0812">Transmembrane</keyword>
<keyword evidence="1" id="KW-1133">Transmembrane helix</keyword>
<gene>
    <name evidence="2" type="ORF">ACFFJP_15225</name>
</gene>
<dbReference type="EMBL" id="JBHLXP010000004">
    <property type="protein sequence ID" value="MFC0049648.1"/>
    <property type="molecule type" value="Genomic_DNA"/>
</dbReference>
<dbReference type="Proteomes" id="UP001589813">
    <property type="component" value="Unassembled WGS sequence"/>
</dbReference>
<reference evidence="2 3" key="1">
    <citation type="submission" date="2024-09" db="EMBL/GenBank/DDBJ databases">
        <authorList>
            <person name="Sun Q."/>
            <person name="Mori K."/>
        </authorList>
    </citation>
    <scope>NUCLEOTIDE SEQUENCE [LARGE SCALE GENOMIC DNA]</scope>
    <source>
        <strain evidence="2 3">KCTC 23315</strain>
    </source>
</reference>
<sequence>MAQSSVNSDLIQSPGWRQAGQVFMLFVLAMLFANALLLLLESRLGLYSYFAAPQLELLMQPIQWFCRVMTEF</sequence>
<evidence type="ECO:0000313" key="3">
    <source>
        <dbReference type="Proteomes" id="UP001589813"/>
    </source>
</evidence>
<organism evidence="2 3">
    <name type="scientific">Rheinheimera tilapiae</name>
    <dbReference type="NCBI Taxonomy" id="875043"/>
    <lineage>
        <taxon>Bacteria</taxon>
        <taxon>Pseudomonadati</taxon>
        <taxon>Pseudomonadota</taxon>
        <taxon>Gammaproteobacteria</taxon>
        <taxon>Chromatiales</taxon>
        <taxon>Chromatiaceae</taxon>
        <taxon>Rheinheimera</taxon>
    </lineage>
</organism>
<evidence type="ECO:0000256" key="1">
    <source>
        <dbReference type="SAM" id="Phobius"/>
    </source>
</evidence>
<keyword evidence="1" id="KW-0472">Membrane</keyword>
<proteinExistence type="predicted"/>
<evidence type="ECO:0000313" key="2">
    <source>
        <dbReference type="EMBL" id="MFC0049648.1"/>
    </source>
</evidence>
<accession>A0ABV6BHS2</accession>
<name>A0ABV6BHS2_9GAMM</name>
<comment type="caution">
    <text evidence="2">The sequence shown here is derived from an EMBL/GenBank/DDBJ whole genome shotgun (WGS) entry which is preliminary data.</text>
</comment>
<protein>
    <submittedName>
        <fullName evidence="2">Uncharacterized protein</fullName>
    </submittedName>
</protein>
<feature type="transmembrane region" description="Helical" evidence="1">
    <location>
        <begin position="20"/>
        <end position="40"/>
    </location>
</feature>